<dbReference type="OrthoDB" id="566138at2759"/>
<protein>
    <recommendedName>
        <fullName evidence="1">Amidase domain-containing protein</fullName>
    </recommendedName>
</protein>
<dbReference type="InterPro" id="IPR023631">
    <property type="entry name" value="Amidase_dom"/>
</dbReference>
<dbReference type="OMA" id="YLMQAMA"/>
<dbReference type="Pfam" id="PF01425">
    <property type="entry name" value="Amidase"/>
    <property type="match status" value="2"/>
</dbReference>
<reference evidence="2 3" key="1">
    <citation type="journal article" date="2014" name="Nat. Commun.">
        <title>Klebsormidium flaccidum genome reveals primary factors for plant terrestrial adaptation.</title>
        <authorList>
            <person name="Hori K."/>
            <person name="Maruyama F."/>
            <person name="Fujisawa T."/>
            <person name="Togashi T."/>
            <person name="Yamamoto N."/>
            <person name="Seo M."/>
            <person name="Sato S."/>
            <person name="Yamada T."/>
            <person name="Mori H."/>
            <person name="Tajima N."/>
            <person name="Moriyama T."/>
            <person name="Ikeuchi M."/>
            <person name="Watanabe M."/>
            <person name="Wada H."/>
            <person name="Kobayashi K."/>
            <person name="Saito M."/>
            <person name="Masuda T."/>
            <person name="Sasaki-Sekimoto Y."/>
            <person name="Mashiguchi K."/>
            <person name="Awai K."/>
            <person name="Shimojima M."/>
            <person name="Masuda S."/>
            <person name="Iwai M."/>
            <person name="Nobusawa T."/>
            <person name="Narise T."/>
            <person name="Kondo S."/>
            <person name="Saito H."/>
            <person name="Sato R."/>
            <person name="Murakawa M."/>
            <person name="Ihara Y."/>
            <person name="Oshima-Yamada Y."/>
            <person name="Ohtaka K."/>
            <person name="Satoh M."/>
            <person name="Sonobe K."/>
            <person name="Ishii M."/>
            <person name="Ohtani R."/>
            <person name="Kanamori-Sato M."/>
            <person name="Honoki R."/>
            <person name="Miyazaki D."/>
            <person name="Mochizuki H."/>
            <person name="Umetsu J."/>
            <person name="Higashi K."/>
            <person name="Shibata D."/>
            <person name="Kamiya Y."/>
            <person name="Sato N."/>
            <person name="Nakamura Y."/>
            <person name="Tabata S."/>
            <person name="Ida S."/>
            <person name="Kurokawa K."/>
            <person name="Ohta H."/>
        </authorList>
    </citation>
    <scope>NUCLEOTIDE SEQUENCE [LARGE SCALE GENOMIC DNA]</scope>
    <source>
        <strain evidence="2 3">NIES-2285</strain>
    </source>
</reference>
<dbReference type="InterPro" id="IPR036928">
    <property type="entry name" value="AS_sf"/>
</dbReference>
<accession>A0A1Y1I755</accession>
<dbReference type="PANTHER" id="PTHR42678:SF34">
    <property type="entry name" value="OS04G0183300 PROTEIN"/>
    <property type="match status" value="1"/>
</dbReference>
<dbReference type="PANTHER" id="PTHR42678">
    <property type="entry name" value="AMIDASE"/>
    <property type="match status" value="1"/>
</dbReference>
<dbReference type="EMBL" id="DF237202">
    <property type="protein sequence ID" value="GAQ85762.1"/>
    <property type="molecule type" value="Genomic_DNA"/>
</dbReference>
<gene>
    <name evidence="2" type="ORF">KFL_002530070</name>
</gene>
<dbReference type="Gene3D" id="3.90.1300.10">
    <property type="entry name" value="Amidase signature (AS) domain"/>
    <property type="match status" value="1"/>
</dbReference>
<keyword evidence="3" id="KW-1185">Reference proteome</keyword>
<evidence type="ECO:0000259" key="1">
    <source>
        <dbReference type="Pfam" id="PF01425"/>
    </source>
</evidence>
<dbReference type="SUPFAM" id="SSF75304">
    <property type="entry name" value="Amidase signature (AS) enzymes"/>
    <property type="match status" value="1"/>
</dbReference>
<evidence type="ECO:0000313" key="2">
    <source>
        <dbReference type="EMBL" id="GAQ85762.1"/>
    </source>
</evidence>
<name>A0A1Y1I755_KLENI</name>
<feature type="domain" description="Amidase" evidence="1">
    <location>
        <begin position="176"/>
        <end position="271"/>
    </location>
</feature>
<dbReference type="STRING" id="105231.A0A1Y1I755"/>
<evidence type="ECO:0000313" key="3">
    <source>
        <dbReference type="Proteomes" id="UP000054558"/>
    </source>
</evidence>
<dbReference type="Proteomes" id="UP000054558">
    <property type="component" value="Unassembled WGS sequence"/>
</dbReference>
<organism evidence="2 3">
    <name type="scientific">Klebsormidium nitens</name>
    <name type="common">Green alga</name>
    <name type="synonym">Ulothrix nitens</name>
    <dbReference type="NCBI Taxonomy" id="105231"/>
    <lineage>
        <taxon>Eukaryota</taxon>
        <taxon>Viridiplantae</taxon>
        <taxon>Streptophyta</taxon>
        <taxon>Klebsormidiophyceae</taxon>
        <taxon>Klebsormidiales</taxon>
        <taxon>Klebsormidiaceae</taxon>
        <taxon>Klebsormidium</taxon>
    </lineage>
</organism>
<dbReference type="AlphaFoldDB" id="A0A1Y1I755"/>
<feature type="domain" description="Amidase" evidence="1">
    <location>
        <begin position="296"/>
        <end position="417"/>
    </location>
</feature>
<proteinExistence type="predicted"/>
<sequence length="682" mass="72998">MAASFGTGSGVLKSWQTATKCIFLVLVLATTAVALPLEKRLEHRAEEQNTRRALLQATTMDGTAPIGIAAPASGFCNSGMYPTICTVPGTATTYCCPSGYSCFPGTGYTCYKQSPDGSFPSQPSNFNCDDVIEITIDEIQDAFAAGTLTSRALVECYLQRIADLDSISTFKGQVAYATNAVLEIDPNVIALAEEKDKERAACMPNCSFSKLHGIPIGLKDNIASDGLNCTAGSWNLLGSIHKEAFIVTKLRDAGGIMMAKMGLSEWAFFKSSGGISGWNGRGGQTYSPYVRYQPINVSTFDLPYYPEIPSAVPVNQTFTNTYSPGIISGSSGASAVGAATNIIAVTVGSETGGSVLSPAGVNGVVGFRPTNGVMSRNGIVPISSTQDTAGPICRTVADCLYMFDAMAYDDLADPVHSGSTPWLPQYTRPEGGYLPFLDPNGLAGKKIAVFRSPNPDGSDVYPLIPINGPVVDNYAKLPDMLRSRGAIVDVLPDTFDFLNLDGSVFYQDFKVDMNIYLSQLTWKEGYTPLYSLADLIAYDKQYFDLEFQGGTCCRGDPAFAQFYDDLFVASEETGDKRDPFYVSSKMNSSMIAASITDWFTSNGYDAVAAASNLIGTFARIGFPGISLPCPLQTTTSGTPQGLTFHSYPYKEGDLFAISYDVEQNLCGAQTRPLPTYCDGISC</sequence>